<keyword evidence="3" id="KW-1185">Reference proteome</keyword>
<dbReference type="Proteomes" id="UP000298138">
    <property type="component" value="Unassembled WGS sequence"/>
</dbReference>
<reference evidence="2 3" key="1">
    <citation type="submission" date="2019-04" db="EMBL/GenBank/DDBJ databases">
        <title>Comparative genomics and transcriptomics to analyze fruiting body development in filamentous ascomycetes.</title>
        <authorList>
            <consortium name="DOE Joint Genome Institute"/>
            <person name="Lutkenhaus R."/>
            <person name="Traeger S."/>
            <person name="Breuer J."/>
            <person name="Kuo A."/>
            <person name="Lipzen A."/>
            <person name="Pangilinan J."/>
            <person name="Dilworth D."/>
            <person name="Sandor L."/>
            <person name="Poggeler S."/>
            <person name="Barry K."/>
            <person name="Grigoriev I.V."/>
            <person name="Nowrousian M."/>
        </authorList>
    </citation>
    <scope>NUCLEOTIDE SEQUENCE [LARGE SCALE GENOMIC DNA]</scope>
    <source>
        <strain evidence="2 3">CBS 389.68</strain>
    </source>
</reference>
<sequence>MISTASIILVMTMMATRFDFFFFFFFFACGFTGWRFWGICFRCLVASLVNSVRLETAQQQQQRHRQMVGDRWFNNSQPARPDAGGHLLILGRYPKYHYPTRSIPCMRRDRQSLIMDASNKQQATENEPVLIPCSHSPVHARVHGCWIYYWLR</sequence>
<dbReference type="EMBL" id="ML220119">
    <property type="protein sequence ID" value="TGZ81522.1"/>
    <property type="molecule type" value="Genomic_DNA"/>
</dbReference>
<evidence type="ECO:0000313" key="2">
    <source>
        <dbReference type="EMBL" id="TGZ81522.1"/>
    </source>
</evidence>
<keyword evidence="1" id="KW-0472">Membrane</keyword>
<keyword evidence="1" id="KW-0812">Transmembrane</keyword>
<gene>
    <name evidence="2" type="ORF">EX30DRAFT_265127</name>
</gene>
<protein>
    <submittedName>
        <fullName evidence="2">Uncharacterized protein</fullName>
    </submittedName>
</protein>
<feature type="transmembrane region" description="Helical" evidence="1">
    <location>
        <begin position="20"/>
        <end position="37"/>
    </location>
</feature>
<evidence type="ECO:0000256" key="1">
    <source>
        <dbReference type="SAM" id="Phobius"/>
    </source>
</evidence>
<dbReference type="InParanoid" id="A0A4S2MXS6"/>
<evidence type="ECO:0000313" key="3">
    <source>
        <dbReference type="Proteomes" id="UP000298138"/>
    </source>
</evidence>
<name>A0A4S2MXS6_9PEZI</name>
<proteinExistence type="predicted"/>
<organism evidence="2 3">
    <name type="scientific">Ascodesmis nigricans</name>
    <dbReference type="NCBI Taxonomy" id="341454"/>
    <lineage>
        <taxon>Eukaryota</taxon>
        <taxon>Fungi</taxon>
        <taxon>Dikarya</taxon>
        <taxon>Ascomycota</taxon>
        <taxon>Pezizomycotina</taxon>
        <taxon>Pezizomycetes</taxon>
        <taxon>Pezizales</taxon>
        <taxon>Ascodesmidaceae</taxon>
        <taxon>Ascodesmis</taxon>
    </lineage>
</organism>
<keyword evidence="1" id="KW-1133">Transmembrane helix</keyword>
<accession>A0A4S2MXS6</accession>
<dbReference type="AlphaFoldDB" id="A0A4S2MXS6"/>